<feature type="compositionally biased region" description="Polar residues" evidence="2">
    <location>
        <begin position="228"/>
        <end position="238"/>
    </location>
</feature>
<reference evidence="4" key="2">
    <citation type="submission" date="2023-05" db="EMBL/GenBank/DDBJ databases">
        <authorList>
            <consortium name="Lawrence Berkeley National Laboratory"/>
            <person name="Steindorff A."/>
            <person name="Hensen N."/>
            <person name="Bonometti L."/>
            <person name="Westerberg I."/>
            <person name="Brannstrom I.O."/>
            <person name="Guillou S."/>
            <person name="Cros-Aarteil S."/>
            <person name="Calhoun S."/>
            <person name="Haridas S."/>
            <person name="Kuo A."/>
            <person name="Mondo S."/>
            <person name="Pangilinan J."/>
            <person name="Riley R."/>
            <person name="Labutti K."/>
            <person name="Andreopoulos B."/>
            <person name="Lipzen A."/>
            <person name="Chen C."/>
            <person name="Yanf M."/>
            <person name="Daum C."/>
            <person name="Ng V."/>
            <person name="Clum A."/>
            <person name="Ohm R."/>
            <person name="Martin F."/>
            <person name="Silar P."/>
            <person name="Natvig D."/>
            <person name="Lalanne C."/>
            <person name="Gautier V."/>
            <person name="Ament-Velasquez S.L."/>
            <person name="Kruys A."/>
            <person name="Hutchinson M.I."/>
            <person name="Powell A.J."/>
            <person name="Barry K."/>
            <person name="Miller A.N."/>
            <person name="Grigoriev I.V."/>
            <person name="Debuchy R."/>
            <person name="Gladieux P."/>
            <person name="Thoren M.H."/>
            <person name="Johannesson H."/>
        </authorList>
    </citation>
    <scope>NUCLEOTIDE SEQUENCE</scope>
    <source>
        <strain evidence="4">CBS 538.74</strain>
    </source>
</reference>
<feature type="compositionally biased region" description="Basic and acidic residues" evidence="2">
    <location>
        <begin position="334"/>
        <end position="346"/>
    </location>
</feature>
<evidence type="ECO:0000313" key="4">
    <source>
        <dbReference type="EMBL" id="KAK4149623.1"/>
    </source>
</evidence>
<dbReference type="AlphaFoldDB" id="A0AAN6VDS8"/>
<comment type="caution">
    <text evidence="4">The sequence shown here is derived from an EMBL/GenBank/DDBJ whole genome shotgun (WGS) entry which is preliminary data.</text>
</comment>
<sequence>MATVRLNNLSNQVSYVLPVVAGIEPASRGLRLREGGPFAPVFGVPLRPPPLQSTHDPPRGSVGDSWDNAISISSDHEYDDDLDDGRSDTSFESLDELLRSKVKSSSASDTDKSVDAVLGDSDAPEFWVTSMAGPGNKSPASPVGLHMGQDRPVPASPGSLASRCAHPCARPSCHQGLGCASRRLRNSKSPKDKAENEGSEGDEPESADVKPRLQPQSPRGAASGCEVDTQQRSSSYRLSQHCDRPDDIDQASGPAQHPSLVPGDRGEQCEDGSAVPSQAQEGRAGIPGLSGDESNNGREVASTELSMQPSASQKQANLQHNIGDEEDYSSIARGDVKQSKDEDVVRLPRGKRRKVNTSTQRRKPPAGRTASKRRPLPPRVAPTAGQAPVQGAKYFQFEYILKWRRRAEGQEYLVKWEGYGHKHNTWEPAEHFDQCPEILEEFHQKAGLSTEVRLG</sequence>
<evidence type="ECO:0000313" key="5">
    <source>
        <dbReference type="Proteomes" id="UP001302745"/>
    </source>
</evidence>
<evidence type="ECO:0000256" key="1">
    <source>
        <dbReference type="ARBA" id="ARBA00011353"/>
    </source>
</evidence>
<dbReference type="InterPro" id="IPR016197">
    <property type="entry name" value="Chromo-like_dom_sf"/>
</dbReference>
<feature type="region of interest" description="Disordered" evidence="2">
    <location>
        <begin position="183"/>
        <end position="387"/>
    </location>
</feature>
<gene>
    <name evidence="4" type="ORF">C8A00DRAFT_37779</name>
</gene>
<dbReference type="Gene3D" id="2.40.50.40">
    <property type="match status" value="1"/>
</dbReference>
<feature type="domain" description="Chromo" evidence="3">
    <location>
        <begin position="395"/>
        <end position="445"/>
    </location>
</feature>
<feature type="compositionally biased region" description="Basic residues" evidence="2">
    <location>
        <begin position="348"/>
        <end position="376"/>
    </location>
</feature>
<keyword evidence="5" id="KW-1185">Reference proteome</keyword>
<reference evidence="4" key="1">
    <citation type="journal article" date="2023" name="Mol. Phylogenet. Evol.">
        <title>Genome-scale phylogeny and comparative genomics of the fungal order Sordariales.</title>
        <authorList>
            <person name="Hensen N."/>
            <person name="Bonometti L."/>
            <person name="Westerberg I."/>
            <person name="Brannstrom I.O."/>
            <person name="Guillou S."/>
            <person name="Cros-Aarteil S."/>
            <person name="Calhoun S."/>
            <person name="Haridas S."/>
            <person name="Kuo A."/>
            <person name="Mondo S."/>
            <person name="Pangilinan J."/>
            <person name="Riley R."/>
            <person name="LaButti K."/>
            <person name="Andreopoulos B."/>
            <person name="Lipzen A."/>
            <person name="Chen C."/>
            <person name="Yan M."/>
            <person name="Daum C."/>
            <person name="Ng V."/>
            <person name="Clum A."/>
            <person name="Steindorff A."/>
            <person name="Ohm R.A."/>
            <person name="Martin F."/>
            <person name="Silar P."/>
            <person name="Natvig D.O."/>
            <person name="Lalanne C."/>
            <person name="Gautier V."/>
            <person name="Ament-Velasquez S.L."/>
            <person name="Kruys A."/>
            <person name="Hutchinson M.I."/>
            <person name="Powell A.J."/>
            <person name="Barry K."/>
            <person name="Miller A.N."/>
            <person name="Grigoriev I.V."/>
            <person name="Debuchy R."/>
            <person name="Gladieux P."/>
            <person name="Hiltunen Thoren M."/>
            <person name="Johannesson H."/>
        </authorList>
    </citation>
    <scope>NUCLEOTIDE SEQUENCE</scope>
    <source>
        <strain evidence="4">CBS 538.74</strain>
    </source>
</reference>
<evidence type="ECO:0000259" key="3">
    <source>
        <dbReference type="PROSITE" id="PS50013"/>
    </source>
</evidence>
<dbReference type="GO" id="GO:0006338">
    <property type="term" value="P:chromatin remodeling"/>
    <property type="evidence" value="ECO:0007669"/>
    <property type="project" value="UniProtKB-ARBA"/>
</dbReference>
<dbReference type="PROSITE" id="PS50013">
    <property type="entry name" value="CHROMO_2"/>
    <property type="match status" value="1"/>
</dbReference>
<dbReference type="Pfam" id="PF00385">
    <property type="entry name" value="Chromo"/>
    <property type="match status" value="1"/>
</dbReference>
<comment type="subunit">
    <text evidence="1">Component of the NuA4 histone acetyltransferase complex.</text>
</comment>
<proteinExistence type="predicted"/>
<feature type="region of interest" description="Disordered" evidence="2">
    <location>
        <begin position="43"/>
        <end position="69"/>
    </location>
</feature>
<evidence type="ECO:0000256" key="2">
    <source>
        <dbReference type="SAM" id="MobiDB-lite"/>
    </source>
</evidence>
<dbReference type="CDD" id="cd00024">
    <property type="entry name" value="CD_CSD"/>
    <property type="match status" value="1"/>
</dbReference>
<protein>
    <recommendedName>
        <fullName evidence="3">Chromo domain-containing protein</fullName>
    </recommendedName>
</protein>
<accession>A0AAN6VDS8</accession>
<organism evidence="4 5">
    <name type="scientific">Chaetomidium leptoderma</name>
    <dbReference type="NCBI Taxonomy" id="669021"/>
    <lineage>
        <taxon>Eukaryota</taxon>
        <taxon>Fungi</taxon>
        <taxon>Dikarya</taxon>
        <taxon>Ascomycota</taxon>
        <taxon>Pezizomycotina</taxon>
        <taxon>Sordariomycetes</taxon>
        <taxon>Sordariomycetidae</taxon>
        <taxon>Sordariales</taxon>
        <taxon>Chaetomiaceae</taxon>
        <taxon>Chaetomidium</taxon>
    </lineage>
</organism>
<dbReference type="SMART" id="SM00298">
    <property type="entry name" value="CHROMO"/>
    <property type="match status" value="1"/>
</dbReference>
<feature type="region of interest" description="Disordered" evidence="2">
    <location>
        <begin position="128"/>
        <end position="167"/>
    </location>
</feature>
<feature type="compositionally biased region" description="Acidic residues" evidence="2">
    <location>
        <begin position="197"/>
        <end position="206"/>
    </location>
</feature>
<feature type="compositionally biased region" description="Polar residues" evidence="2">
    <location>
        <begin position="303"/>
        <end position="320"/>
    </location>
</feature>
<dbReference type="InterPro" id="IPR000953">
    <property type="entry name" value="Chromo/chromo_shadow_dom"/>
</dbReference>
<dbReference type="InterPro" id="IPR023780">
    <property type="entry name" value="Chromo_domain"/>
</dbReference>
<dbReference type="Proteomes" id="UP001302745">
    <property type="component" value="Unassembled WGS sequence"/>
</dbReference>
<dbReference type="EMBL" id="MU857140">
    <property type="protein sequence ID" value="KAK4149623.1"/>
    <property type="molecule type" value="Genomic_DNA"/>
</dbReference>
<name>A0AAN6VDS8_9PEZI</name>
<dbReference type="SUPFAM" id="SSF54160">
    <property type="entry name" value="Chromo domain-like"/>
    <property type="match status" value="1"/>
</dbReference>